<dbReference type="InterPro" id="IPR016187">
    <property type="entry name" value="CTDL_fold"/>
</dbReference>
<dbReference type="Pfam" id="PF00059">
    <property type="entry name" value="Lectin_C"/>
    <property type="match status" value="1"/>
</dbReference>
<accession>A0A182WCV7</accession>
<dbReference type="SMART" id="SM00034">
    <property type="entry name" value="CLECT"/>
    <property type="match status" value="1"/>
</dbReference>
<dbReference type="EnsemblMetazoa" id="AMIN008194-RA">
    <property type="protein sequence ID" value="AMIN008194-PA"/>
    <property type="gene ID" value="AMIN008194"/>
</dbReference>
<dbReference type="InterPro" id="IPR050111">
    <property type="entry name" value="C-type_lectin/snaclec_domain"/>
</dbReference>
<name>A0A182WCV7_9DIPT</name>
<dbReference type="CDD" id="cd00037">
    <property type="entry name" value="CLECT"/>
    <property type="match status" value="1"/>
</dbReference>
<dbReference type="STRING" id="112268.A0A182WCV7"/>
<dbReference type="Proteomes" id="UP000075920">
    <property type="component" value="Unassembled WGS sequence"/>
</dbReference>
<reference evidence="2" key="2">
    <citation type="submission" date="2020-05" db="UniProtKB">
        <authorList>
            <consortium name="EnsemblMetazoa"/>
        </authorList>
    </citation>
    <scope>IDENTIFICATION</scope>
    <source>
        <strain evidence="2">MINIMUS1</strain>
    </source>
</reference>
<dbReference type="InterPro" id="IPR001304">
    <property type="entry name" value="C-type_lectin-like"/>
</dbReference>
<organism evidence="2 3">
    <name type="scientific">Anopheles minimus</name>
    <dbReference type="NCBI Taxonomy" id="112268"/>
    <lineage>
        <taxon>Eukaryota</taxon>
        <taxon>Metazoa</taxon>
        <taxon>Ecdysozoa</taxon>
        <taxon>Arthropoda</taxon>
        <taxon>Hexapoda</taxon>
        <taxon>Insecta</taxon>
        <taxon>Pterygota</taxon>
        <taxon>Neoptera</taxon>
        <taxon>Endopterygota</taxon>
        <taxon>Diptera</taxon>
        <taxon>Nematocera</taxon>
        <taxon>Culicoidea</taxon>
        <taxon>Culicidae</taxon>
        <taxon>Anophelinae</taxon>
        <taxon>Anopheles</taxon>
    </lineage>
</organism>
<reference evidence="3" key="1">
    <citation type="submission" date="2013-03" db="EMBL/GenBank/DDBJ databases">
        <title>The Genome Sequence of Anopheles minimus MINIMUS1.</title>
        <authorList>
            <consortium name="The Broad Institute Genomics Platform"/>
            <person name="Neafsey D.E."/>
            <person name="Walton C."/>
            <person name="Walker B."/>
            <person name="Young S.K."/>
            <person name="Zeng Q."/>
            <person name="Gargeya S."/>
            <person name="Fitzgerald M."/>
            <person name="Haas B."/>
            <person name="Abouelleil A."/>
            <person name="Allen A.W."/>
            <person name="Alvarado L."/>
            <person name="Arachchi H.M."/>
            <person name="Berlin A.M."/>
            <person name="Chapman S.B."/>
            <person name="Gainer-Dewar J."/>
            <person name="Goldberg J."/>
            <person name="Griggs A."/>
            <person name="Gujja S."/>
            <person name="Hansen M."/>
            <person name="Howarth C."/>
            <person name="Imamovic A."/>
            <person name="Ireland A."/>
            <person name="Larimer J."/>
            <person name="McCowan C."/>
            <person name="Murphy C."/>
            <person name="Pearson M."/>
            <person name="Poon T.W."/>
            <person name="Priest M."/>
            <person name="Roberts A."/>
            <person name="Saif S."/>
            <person name="Shea T."/>
            <person name="Sisk P."/>
            <person name="Sykes S."/>
            <person name="Wortman J."/>
            <person name="Nusbaum C."/>
            <person name="Birren B."/>
        </authorList>
    </citation>
    <scope>NUCLEOTIDE SEQUENCE [LARGE SCALE GENOMIC DNA]</scope>
    <source>
        <strain evidence="3">MINIMUS1</strain>
    </source>
</reference>
<dbReference type="AlphaFoldDB" id="A0A182WCV7"/>
<keyword evidence="3" id="KW-1185">Reference proteome</keyword>
<dbReference type="InterPro" id="IPR016186">
    <property type="entry name" value="C-type_lectin-like/link_sf"/>
</dbReference>
<dbReference type="SUPFAM" id="SSF56436">
    <property type="entry name" value="C-type lectin-like"/>
    <property type="match status" value="1"/>
</dbReference>
<dbReference type="PROSITE" id="PS50041">
    <property type="entry name" value="C_TYPE_LECTIN_2"/>
    <property type="match status" value="1"/>
</dbReference>
<proteinExistence type="predicted"/>
<feature type="domain" description="C-type lectin" evidence="1">
    <location>
        <begin position="1"/>
        <end position="142"/>
    </location>
</feature>
<dbReference type="PANTHER" id="PTHR22803">
    <property type="entry name" value="MANNOSE, PHOSPHOLIPASE, LECTIN RECEPTOR RELATED"/>
    <property type="match status" value="1"/>
</dbReference>
<dbReference type="VEuPathDB" id="VectorBase:AMIN008194"/>
<dbReference type="Gene3D" id="3.10.100.10">
    <property type="entry name" value="Mannose-Binding Protein A, subunit A"/>
    <property type="match status" value="1"/>
</dbReference>
<protein>
    <submittedName>
        <fullName evidence="2">C-type lectin domain-containing protein</fullName>
    </submittedName>
</protein>
<evidence type="ECO:0000313" key="3">
    <source>
        <dbReference type="Proteomes" id="UP000075920"/>
    </source>
</evidence>
<sequence length="146" mass="17217">MQNKSYQFVHLFKLNWHKAAAYCRSQGLFLVSIHNEAQLEGIMRYLNETGYYQNENILQVWTSGNDLGEYNQFVWTSTGERIVIDRWTRGEPNHVLHNKEKCMVEHCVALQHYTTSTEVHPVPIVYSLDDRPCEWQYNFICESLDG</sequence>
<evidence type="ECO:0000259" key="1">
    <source>
        <dbReference type="PROSITE" id="PS50041"/>
    </source>
</evidence>
<evidence type="ECO:0000313" key="2">
    <source>
        <dbReference type="EnsemblMetazoa" id="AMIN008194-PA"/>
    </source>
</evidence>